<dbReference type="PANTHER" id="PTHR43133:SF63">
    <property type="entry name" value="RNA POLYMERASE SIGMA FACTOR FECI-RELATED"/>
    <property type="match status" value="1"/>
</dbReference>
<feature type="domain" description="RNA polymerase sigma-70 region 2" evidence="5">
    <location>
        <begin position="16"/>
        <end position="78"/>
    </location>
</feature>
<evidence type="ECO:0000313" key="8">
    <source>
        <dbReference type="Proteomes" id="UP000058599"/>
    </source>
</evidence>
<dbReference type="GO" id="GO:0006352">
    <property type="term" value="P:DNA-templated transcription initiation"/>
    <property type="evidence" value="ECO:0007669"/>
    <property type="project" value="InterPro"/>
</dbReference>
<organism evidence="7 8">
    <name type="scientific">Sphingopyxis granuli</name>
    <dbReference type="NCBI Taxonomy" id="267128"/>
    <lineage>
        <taxon>Bacteria</taxon>
        <taxon>Pseudomonadati</taxon>
        <taxon>Pseudomonadota</taxon>
        <taxon>Alphaproteobacteria</taxon>
        <taxon>Sphingomonadales</taxon>
        <taxon>Sphingomonadaceae</taxon>
        <taxon>Sphingopyxis</taxon>
    </lineage>
</organism>
<dbReference type="InterPro" id="IPR036388">
    <property type="entry name" value="WH-like_DNA-bd_sf"/>
</dbReference>
<protein>
    <submittedName>
        <fullName evidence="7">RNA polymerase ECF-type sigma factor</fullName>
    </submittedName>
</protein>
<dbReference type="Gene3D" id="1.10.10.10">
    <property type="entry name" value="Winged helix-like DNA-binding domain superfamily/Winged helix DNA-binding domain"/>
    <property type="match status" value="1"/>
</dbReference>
<evidence type="ECO:0000256" key="4">
    <source>
        <dbReference type="ARBA" id="ARBA00023163"/>
    </source>
</evidence>
<evidence type="ECO:0000259" key="5">
    <source>
        <dbReference type="Pfam" id="PF04542"/>
    </source>
</evidence>
<proteinExistence type="inferred from homology"/>
<dbReference type="SUPFAM" id="SSF88659">
    <property type="entry name" value="Sigma3 and sigma4 domains of RNA polymerase sigma factors"/>
    <property type="match status" value="1"/>
</dbReference>
<keyword evidence="4" id="KW-0804">Transcription</keyword>
<dbReference type="InterPro" id="IPR013249">
    <property type="entry name" value="RNA_pol_sigma70_r4_t2"/>
</dbReference>
<dbReference type="Gene3D" id="1.10.1740.10">
    <property type="match status" value="1"/>
</dbReference>
<keyword evidence="2" id="KW-0805">Transcription regulation</keyword>
<evidence type="ECO:0000256" key="1">
    <source>
        <dbReference type="ARBA" id="ARBA00010641"/>
    </source>
</evidence>
<name>A0AA86L4Q4_9SPHN</name>
<dbReference type="InterPro" id="IPR013324">
    <property type="entry name" value="RNA_pol_sigma_r3/r4-like"/>
</dbReference>
<dbReference type="InterPro" id="IPR013325">
    <property type="entry name" value="RNA_pol_sigma_r2"/>
</dbReference>
<dbReference type="PANTHER" id="PTHR43133">
    <property type="entry name" value="RNA POLYMERASE ECF-TYPE SIGMA FACTO"/>
    <property type="match status" value="1"/>
</dbReference>
<dbReference type="Pfam" id="PF08281">
    <property type="entry name" value="Sigma70_r4_2"/>
    <property type="match status" value="1"/>
</dbReference>
<evidence type="ECO:0000256" key="3">
    <source>
        <dbReference type="ARBA" id="ARBA00023082"/>
    </source>
</evidence>
<keyword evidence="8" id="KW-1185">Reference proteome</keyword>
<dbReference type="GO" id="GO:0016987">
    <property type="term" value="F:sigma factor activity"/>
    <property type="evidence" value="ECO:0007669"/>
    <property type="project" value="UniProtKB-KW"/>
</dbReference>
<dbReference type="AlphaFoldDB" id="A0AA86L4Q4"/>
<dbReference type="EMBL" id="CP012199">
    <property type="protein sequence ID" value="AMG75127.1"/>
    <property type="molecule type" value="Genomic_DNA"/>
</dbReference>
<dbReference type="Proteomes" id="UP000058599">
    <property type="component" value="Chromosome"/>
</dbReference>
<comment type="similarity">
    <text evidence="1">Belongs to the sigma-70 factor family. ECF subfamily.</text>
</comment>
<dbReference type="InterPro" id="IPR007627">
    <property type="entry name" value="RNA_pol_sigma70_r2"/>
</dbReference>
<dbReference type="Pfam" id="PF04542">
    <property type="entry name" value="Sigma70_r2"/>
    <property type="match status" value="1"/>
</dbReference>
<dbReference type="RefSeq" id="WP_067108402.1">
    <property type="nucleotide sequence ID" value="NZ_CP012199.1"/>
</dbReference>
<dbReference type="GO" id="GO:0003677">
    <property type="term" value="F:DNA binding"/>
    <property type="evidence" value="ECO:0007669"/>
    <property type="project" value="InterPro"/>
</dbReference>
<evidence type="ECO:0000259" key="6">
    <source>
        <dbReference type="Pfam" id="PF08281"/>
    </source>
</evidence>
<dbReference type="NCBIfam" id="TIGR02937">
    <property type="entry name" value="sigma70-ECF"/>
    <property type="match status" value="1"/>
</dbReference>
<gene>
    <name evidence="7" type="ORF">SGRAN_2778</name>
</gene>
<reference evidence="7 8" key="1">
    <citation type="journal article" date="2016" name="BMC Genomics">
        <title>Genomic analysis of the nitrate-respiring Sphingopyxis granuli (formerly Sphingomonas macrogoltabida) strain TFA.</title>
        <authorList>
            <person name="Garcia-Romero I."/>
            <person name="Perez-Pulido A.J."/>
            <person name="Gonzalez-Flores Y.E."/>
            <person name="Reyes-Ramirez F."/>
            <person name="Santero E."/>
            <person name="Floriano B."/>
        </authorList>
    </citation>
    <scope>NUCLEOTIDE SEQUENCE [LARGE SCALE GENOMIC DNA]</scope>
    <source>
        <strain evidence="7 8">TFA</strain>
    </source>
</reference>
<dbReference type="CDD" id="cd06171">
    <property type="entry name" value="Sigma70_r4"/>
    <property type="match status" value="1"/>
</dbReference>
<feature type="domain" description="RNA polymerase sigma factor 70 region 4 type 2" evidence="6">
    <location>
        <begin position="111"/>
        <end position="162"/>
    </location>
</feature>
<dbReference type="KEGG" id="sgi:SGRAN_2778"/>
<sequence>MMAARREDPDIGAWMTTYGPGLRRYFRRRVSEADVDDLVQDVFLRLQSARLNAAIDNVEGYLFATAHNVLVSRYREQAARVTLLHEEWSDSLGGSDPLSPERIAIGQEEYRRVVTAICNLPPRTREAFELHRFDNLTYPAIAERMGISRESVKDLMHRALVRIAEEMEAGQ</sequence>
<keyword evidence="3" id="KW-0731">Sigma factor</keyword>
<evidence type="ECO:0000256" key="2">
    <source>
        <dbReference type="ARBA" id="ARBA00023015"/>
    </source>
</evidence>
<dbReference type="SUPFAM" id="SSF88946">
    <property type="entry name" value="Sigma2 domain of RNA polymerase sigma factors"/>
    <property type="match status" value="1"/>
</dbReference>
<evidence type="ECO:0000313" key="7">
    <source>
        <dbReference type="EMBL" id="AMG75127.1"/>
    </source>
</evidence>
<dbReference type="InterPro" id="IPR039425">
    <property type="entry name" value="RNA_pol_sigma-70-like"/>
</dbReference>
<dbReference type="InterPro" id="IPR014284">
    <property type="entry name" value="RNA_pol_sigma-70_dom"/>
</dbReference>
<accession>A0AA86L4Q4</accession>